<dbReference type="RefSeq" id="WP_103436196.1">
    <property type="nucleotide sequence ID" value="NZ_MIND01000018.1"/>
</dbReference>
<dbReference type="GO" id="GO:0003677">
    <property type="term" value="F:DNA binding"/>
    <property type="evidence" value="ECO:0007669"/>
    <property type="project" value="InterPro"/>
</dbReference>
<protein>
    <submittedName>
        <fullName evidence="1">DNA polymerase III subunit chi</fullName>
    </submittedName>
</protein>
<dbReference type="Proteomes" id="UP000237194">
    <property type="component" value="Unassembled WGS sequence"/>
</dbReference>
<reference evidence="1 2" key="2">
    <citation type="submission" date="2018-03" db="EMBL/GenBank/DDBJ databases">
        <title>Draft genome of Pseudomonas putida strain KT-27.</title>
        <authorList>
            <person name="Yoshizawa S."/>
            <person name="Khan N.H."/>
            <person name="Nishimura M."/>
            <person name="Chiura H.X."/>
            <person name="Ogura Y."/>
            <person name="Hayashi T."/>
            <person name="Kogure K."/>
        </authorList>
    </citation>
    <scope>NUCLEOTIDE SEQUENCE [LARGE SCALE GENOMIC DNA]</scope>
    <source>
        <strain evidence="1 2">KT-27</strain>
    </source>
</reference>
<dbReference type="FunFam" id="3.40.50.10110:FF:000002">
    <property type="entry name" value="DNA polymerase III, chi subunit"/>
    <property type="match status" value="1"/>
</dbReference>
<dbReference type="GO" id="GO:0003887">
    <property type="term" value="F:DNA-directed DNA polymerase activity"/>
    <property type="evidence" value="ECO:0007669"/>
    <property type="project" value="InterPro"/>
</dbReference>
<dbReference type="EMBL" id="MIND01000018">
    <property type="protein sequence ID" value="POF87933.1"/>
    <property type="molecule type" value="Genomic_DNA"/>
</dbReference>
<dbReference type="PANTHER" id="PTHR38767">
    <property type="entry name" value="DNA POLYMERASE III SUBUNIT CHI"/>
    <property type="match status" value="1"/>
</dbReference>
<dbReference type="SUPFAM" id="SSF102400">
    <property type="entry name" value="DNA polymerase III chi subunit"/>
    <property type="match status" value="1"/>
</dbReference>
<reference evidence="1 2" key="1">
    <citation type="submission" date="2016-08" db="EMBL/GenBank/DDBJ databases">
        <authorList>
            <person name="Seilhamer J.J."/>
        </authorList>
    </citation>
    <scope>NUCLEOTIDE SEQUENCE [LARGE SCALE GENOMIC DNA]</scope>
    <source>
        <strain evidence="1 2">KT-27</strain>
    </source>
</reference>
<dbReference type="Gene3D" id="3.40.50.10110">
    <property type="entry name" value="DNA polymerase III subunit chi"/>
    <property type="match status" value="1"/>
</dbReference>
<name>A0A2S3WAJ3_PSEPU</name>
<organism evidence="1 2">
    <name type="scientific">Pseudomonas putida</name>
    <name type="common">Arthrobacter siderocapsulatus</name>
    <dbReference type="NCBI Taxonomy" id="303"/>
    <lineage>
        <taxon>Bacteria</taxon>
        <taxon>Pseudomonadati</taxon>
        <taxon>Pseudomonadota</taxon>
        <taxon>Gammaproteobacteria</taxon>
        <taxon>Pseudomonadales</taxon>
        <taxon>Pseudomonadaceae</taxon>
        <taxon>Pseudomonas</taxon>
    </lineage>
</organism>
<evidence type="ECO:0000313" key="1">
    <source>
        <dbReference type="EMBL" id="POF87933.1"/>
    </source>
</evidence>
<dbReference type="PANTHER" id="PTHR38767:SF1">
    <property type="entry name" value="DNA POLYMERASE III SUBUNIT CHI"/>
    <property type="match status" value="1"/>
</dbReference>
<evidence type="ECO:0000313" key="2">
    <source>
        <dbReference type="Proteomes" id="UP000237194"/>
    </source>
</evidence>
<proteinExistence type="predicted"/>
<dbReference type="InterPro" id="IPR007459">
    <property type="entry name" value="DNA_pol3_chi"/>
</dbReference>
<dbReference type="GO" id="GO:0032298">
    <property type="term" value="P:positive regulation of DNA-templated DNA replication initiation"/>
    <property type="evidence" value="ECO:0007669"/>
    <property type="project" value="TreeGrafter"/>
</dbReference>
<dbReference type="InterPro" id="IPR036768">
    <property type="entry name" value="PolIII_chi_sf"/>
</dbReference>
<accession>A0A2S3WAJ3</accession>
<dbReference type="GO" id="GO:0006260">
    <property type="term" value="P:DNA replication"/>
    <property type="evidence" value="ECO:0007669"/>
    <property type="project" value="InterPro"/>
</dbReference>
<dbReference type="AlphaFoldDB" id="A0A2S3WAJ3"/>
<sequence>MSQVDFYVLPTDALDARLDFACKLCEKAWRLGHQVYLHCEDADQRAQLDQRLWQFKGEAFVPHDLAEVDANAVVVLGLGNDAGSHADLLINLGGEVPGFVGNFQRVAEIVVEAPAIREAARERFRFYREQGYALHNHRLQRL</sequence>
<comment type="caution">
    <text evidence="1">The sequence shown here is derived from an EMBL/GenBank/DDBJ whole genome shotgun (WGS) entry which is preliminary data.</text>
</comment>
<dbReference type="Pfam" id="PF04364">
    <property type="entry name" value="DNA_pol3_chi"/>
    <property type="match status" value="1"/>
</dbReference>
<gene>
    <name evidence="1" type="ORF">BGP80_08120</name>
</gene>